<dbReference type="InterPro" id="IPR035566">
    <property type="entry name" value="Ribosomal_protein_bL20_C"/>
</dbReference>
<evidence type="ECO:0000256" key="3">
    <source>
        <dbReference type="ARBA" id="ARBA00023274"/>
    </source>
</evidence>
<proteinExistence type="inferred from homology"/>
<keyword evidence="5" id="KW-0496">Mitochondrion</keyword>
<dbReference type="Gene3D" id="1.10.1900.20">
    <property type="entry name" value="Ribosomal protein L20"/>
    <property type="match status" value="1"/>
</dbReference>
<dbReference type="EMBL" id="MT246538">
    <property type="protein sequence ID" value="QRR29768.1"/>
    <property type="molecule type" value="Genomic_DNA"/>
</dbReference>
<dbReference type="AlphaFoldDB" id="A0A893DCY9"/>
<dbReference type="InterPro" id="IPR005813">
    <property type="entry name" value="Ribosomal_bL20"/>
</dbReference>
<feature type="region of interest" description="Disordered" evidence="4">
    <location>
        <begin position="1"/>
        <end position="32"/>
    </location>
</feature>
<geneLocation type="mitochondrion" evidence="5"/>
<dbReference type="GO" id="GO:1990904">
    <property type="term" value="C:ribonucleoprotein complex"/>
    <property type="evidence" value="ECO:0007669"/>
    <property type="project" value="UniProtKB-KW"/>
</dbReference>
<dbReference type="GO" id="GO:0003735">
    <property type="term" value="F:structural constituent of ribosome"/>
    <property type="evidence" value="ECO:0007669"/>
    <property type="project" value="InterPro"/>
</dbReference>
<dbReference type="PANTHER" id="PTHR10986">
    <property type="entry name" value="39S RIBOSOMAL PROTEIN L20"/>
    <property type="match status" value="1"/>
</dbReference>
<dbReference type="PRINTS" id="PR00062">
    <property type="entry name" value="RIBOSOMALL20"/>
</dbReference>
<dbReference type="GO" id="GO:0006412">
    <property type="term" value="P:translation"/>
    <property type="evidence" value="ECO:0007669"/>
    <property type="project" value="InterPro"/>
</dbReference>
<dbReference type="GO" id="GO:0019843">
    <property type="term" value="F:rRNA binding"/>
    <property type="evidence" value="ECO:0007669"/>
    <property type="project" value="InterPro"/>
</dbReference>
<feature type="compositionally biased region" description="Polar residues" evidence="4">
    <location>
        <begin position="7"/>
        <end position="29"/>
    </location>
</feature>
<evidence type="ECO:0000256" key="4">
    <source>
        <dbReference type="SAM" id="MobiDB-lite"/>
    </source>
</evidence>
<dbReference type="GeneID" id="67270363"/>
<keyword evidence="2 5" id="KW-0689">Ribosomal protein</keyword>
<dbReference type="Pfam" id="PF00453">
    <property type="entry name" value="Ribosomal_L20"/>
    <property type="match status" value="1"/>
</dbReference>
<reference evidence="5" key="1">
    <citation type="journal article" date="2021" name="J. Eukaryot. Microbiol.">
        <title>Description of Imasa heleensis, gen. nov., sp. nov. (Imasidae, fam. nov.), a Deep-Branching Marine Malawimonad and Possible Key Taxon in Understanding Early Eukaryotic Evolution.</title>
        <authorList>
            <person name="Heiss A.A."/>
            <person name="Warring S.D."/>
            <person name="Lukacs K."/>
            <person name="Favate J."/>
            <person name="Yang A."/>
            <person name="Gyaltshen Y."/>
            <person name="Filardi C."/>
            <person name="Simpson A.G.B."/>
            <person name="Kim E."/>
        </authorList>
    </citation>
    <scope>NUCLEOTIDE SEQUENCE</scope>
</reference>
<evidence type="ECO:0000256" key="1">
    <source>
        <dbReference type="ARBA" id="ARBA00007698"/>
    </source>
</evidence>
<dbReference type="GO" id="GO:0005840">
    <property type="term" value="C:ribosome"/>
    <property type="evidence" value="ECO:0007669"/>
    <property type="project" value="UniProtKB-KW"/>
</dbReference>
<name>A0A893DCY9_9EUKA</name>
<evidence type="ECO:0000256" key="2">
    <source>
        <dbReference type="ARBA" id="ARBA00022980"/>
    </source>
</evidence>
<comment type="similarity">
    <text evidence="1">Belongs to the bacterial ribosomal protein bL20 family.</text>
</comment>
<dbReference type="SUPFAM" id="SSF74731">
    <property type="entry name" value="Ribosomal protein L20"/>
    <property type="match status" value="1"/>
</dbReference>
<sequence>MVRIKKSGSQFLSKHASNSNFKGKSSQHGYSRRESIISSIKNSTIHRKLNKRNLRSKNISNISSYLTTYNYNYSNFIRVLSKSEINLNRSILSHFSQSETKSLKSLIFIGI</sequence>
<organism evidence="5">
    <name type="scientific">Imasa heleensis</name>
    <dbReference type="NCBI Taxonomy" id="2772037"/>
    <lineage>
        <taxon>Eukaryota</taxon>
        <taxon>Malawimonadida</taxon>
        <taxon>Imasidae</taxon>
        <taxon>Imasa</taxon>
    </lineage>
</organism>
<accession>A0A893DCY9</accession>
<protein>
    <submittedName>
        <fullName evidence="5">Ribosomal protein L20</fullName>
    </submittedName>
</protein>
<keyword evidence="3" id="KW-0687">Ribonucleoprotein</keyword>
<gene>
    <name evidence="5" type="primary">rpl20</name>
</gene>
<evidence type="ECO:0000313" key="5">
    <source>
        <dbReference type="EMBL" id="QRR29768.1"/>
    </source>
</evidence>
<dbReference type="RefSeq" id="YP_010165755.1">
    <property type="nucleotide sequence ID" value="NC_057511.1"/>
</dbReference>